<accession>A0A254TEI9</accession>
<evidence type="ECO:0000313" key="1">
    <source>
        <dbReference type="EMBL" id="OWW21050.1"/>
    </source>
</evidence>
<organism evidence="1 2">
    <name type="scientific">Noviherbaspirillum denitrificans</name>
    <dbReference type="NCBI Taxonomy" id="1968433"/>
    <lineage>
        <taxon>Bacteria</taxon>
        <taxon>Pseudomonadati</taxon>
        <taxon>Pseudomonadota</taxon>
        <taxon>Betaproteobacteria</taxon>
        <taxon>Burkholderiales</taxon>
        <taxon>Oxalobacteraceae</taxon>
        <taxon>Noviherbaspirillum</taxon>
    </lineage>
</organism>
<reference evidence="1 2" key="1">
    <citation type="submission" date="2016-02" db="EMBL/GenBank/DDBJ databases">
        <authorList>
            <person name="Wen L."/>
            <person name="He K."/>
            <person name="Yang H."/>
        </authorList>
    </citation>
    <scope>NUCLEOTIDE SEQUENCE [LARGE SCALE GENOMIC DNA]</scope>
    <source>
        <strain evidence="1 2">TSA40</strain>
    </source>
</reference>
<comment type="caution">
    <text evidence="1">The sequence shown here is derived from an EMBL/GenBank/DDBJ whole genome shotgun (WGS) entry which is preliminary data.</text>
</comment>
<dbReference type="RefSeq" id="WP_088707904.1">
    <property type="nucleotide sequence ID" value="NZ_LSTO01000001.1"/>
</dbReference>
<keyword evidence="2" id="KW-1185">Reference proteome</keyword>
<gene>
    <name evidence="1" type="ORF">AYR66_17795</name>
</gene>
<dbReference type="EMBL" id="LSTO01000001">
    <property type="protein sequence ID" value="OWW21050.1"/>
    <property type="molecule type" value="Genomic_DNA"/>
</dbReference>
<proteinExistence type="predicted"/>
<evidence type="ECO:0000313" key="2">
    <source>
        <dbReference type="Proteomes" id="UP000197535"/>
    </source>
</evidence>
<dbReference type="AlphaFoldDB" id="A0A254TEI9"/>
<evidence type="ECO:0008006" key="3">
    <source>
        <dbReference type="Google" id="ProtNLM"/>
    </source>
</evidence>
<sequence length="201" mass="21685">MNYPAFFDQAPIITVHDALARFLGACQDGIITYRYIDAVRLAGHSCPTVAGAYLMTRRALALLYPDGMPERGGVQVRFAGDQDEGVTGVIGSVVGLVTGAAGPGGFKGIGGNFERQYLMAFSCSLDADVAFERRDNGASVQLSAHLDRVEANPRTGALLRKILQGLAAPEEQAEFALLWQERVKRILIDHADDPEIVTVKH</sequence>
<dbReference type="Proteomes" id="UP000197535">
    <property type="component" value="Unassembled WGS sequence"/>
</dbReference>
<dbReference type="OrthoDB" id="259311at2"/>
<name>A0A254TEI9_9BURK</name>
<protein>
    <recommendedName>
        <fullName evidence="3">Formylmethanofuran dehydrogenase subunit E domain-containing protein</fullName>
    </recommendedName>
</protein>